<keyword evidence="3" id="KW-1185">Reference proteome</keyword>
<name>A0AAN6DUY9_9EURO</name>
<feature type="compositionally biased region" description="Polar residues" evidence="1">
    <location>
        <begin position="152"/>
        <end position="165"/>
    </location>
</feature>
<evidence type="ECO:0000313" key="2">
    <source>
        <dbReference type="EMBL" id="KAI1612102.1"/>
    </source>
</evidence>
<dbReference type="Proteomes" id="UP001203852">
    <property type="component" value="Unassembled WGS sequence"/>
</dbReference>
<sequence length="415" mass="46218">MAIGERGVSSVSSSSTYLHHNDLDLDSLFRRLDKYTAEMDEVGAHFKGAQRTSDEFSHADMGRFSFEDDLLSNGMGSVLPVSNSRRASSQIRRSLVMQREPEPDPSQGFARALDHTAEVKIEETQCQQEPPAEAQEPYPGNAQVESDWPLVPSQSNNTASTSLKNTEYIVDGDSGEYTGLHAPSHAPQRHWTLPPRTSSRKGPPTGELVVRRPRPPTLHRRALTGPEHSVARNDSCVPEQTASRLDLGDKLPPVPGLSHAGSTATLKPAPTPLLICSPGEDQLRRELESFALRDGAETLKMTYRNRKPPMLSFVDSDEEEEEDWSKSVEKEDQHSANGVRIRRQRSFLTVFQRKKSAVEEVIDMYLDDPPVEKLMPRSTWSTKLSRSRSGRADLTESPPIPALPESSHGRQQVWV</sequence>
<gene>
    <name evidence="2" type="ORF">EDD36DRAFT_419956</name>
</gene>
<feature type="compositionally biased region" description="Low complexity" evidence="1">
    <location>
        <begin position="124"/>
        <end position="139"/>
    </location>
</feature>
<proteinExistence type="predicted"/>
<dbReference type="AlphaFoldDB" id="A0AAN6DUY9"/>
<feature type="region of interest" description="Disordered" evidence="1">
    <location>
        <begin position="122"/>
        <end position="240"/>
    </location>
</feature>
<comment type="caution">
    <text evidence="2">The sequence shown here is derived from an EMBL/GenBank/DDBJ whole genome shotgun (WGS) entry which is preliminary data.</text>
</comment>
<accession>A0AAN6DUY9</accession>
<feature type="compositionally biased region" description="Basic residues" evidence="1">
    <location>
        <begin position="211"/>
        <end position="222"/>
    </location>
</feature>
<dbReference type="EMBL" id="MU404355">
    <property type="protein sequence ID" value="KAI1612102.1"/>
    <property type="molecule type" value="Genomic_DNA"/>
</dbReference>
<evidence type="ECO:0000256" key="1">
    <source>
        <dbReference type="SAM" id="MobiDB-lite"/>
    </source>
</evidence>
<reference evidence="2" key="1">
    <citation type="journal article" date="2022" name="bioRxiv">
        <title>Deciphering the potential niche of two novel black yeast fungi from a biological soil crust based on their genomes, phenotypes, and melanin regulation.</title>
        <authorList>
            <consortium name="DOE Joint Genome Institute"/>
            <person name="Carr E.C."/>
            <person name="Barton Q."/>
            <person name="Grambo S."/>
            <person name="Sullivan M."/>
            <person name="Renfro C.M."/>
            <person name="Kuo A."/>
            <person name="Pangilinan J."/>
            <person name="Lipzen A."/>
            <person name="Keymanesh K."/>
            <person name="Savage E."/>
            <person name="Barry K."/>
            <person name="Grigoriev I.V."/>
            <person name="Riekhof W.R."/>
            <person name="Harris S.S."/>
        </authorList>
    </citation>
    <scope>NUCLEOTIDE SEQUENCE</scope>
    <source>
        <strain evidence="2">JF 03-4F</strain>
    </source>
</reference>
<protein>
    <submittedName>
        <fullName evidence="2">Uncharacterized protein</fullName>
    </submittedName>
</protein>
<feature type="region of interest" description="Disordered" evidence="1">
    <location>
        <begin position="371"/>
        <end position="415"/>
    </location>
</feature>
<evidence type="ECO:0000313" key="3">
    <source>
        <dbReference type="Proteomes" id="UP001203852"/>
    </source>
</evidence>
<organism evidence="2 3">
    <name type="scientific">Exophiala viscosa</name>
    <dbReference type="NCBI Taxonomy" id="2486360"/>
    <lineage>
        <taxon>Eukaryota</taxon>
        <taxon>Fungi</taxon>
        <taxon>Dikarya</taxon>
        <taxon>Ascomycota</taxon>
        <taxon>Pezizomycotina</taxon>
        <taxon>Eurotiomycetes</taxon>
        <taxon>Chaetothyriomycetidae</taxon>
        <taxon>Chaetothyriales</taxon>
        <taxon>Herpotrichiellaceae</taxon>
        <taxon>Exophiala</taxon>
    </lineage>
</organism>